<evidence type="ECO:0000313" key="1">
    <source>
        <dbReference type="EMBL" id="MPN02985.1"/>
    </source>
</evidence>
<dbReference type="EMBL" id="VSSQ01048940">
    <property type="protein sequence ID" value="MPN02985.1"/>
    <property type="molecule type" value="Genomic_DNA"/>
</dbReference>
<reference evidence="1" key="1">
    <citation type="submission" date="2019-08" db="EMBL/GenBank/DDBJ databases">
        <authorList>
            <person name="Kucharzyk K."/>
            <person name="Murdoch R.W."/>
            <person name="Higgins S."/>
            <person name="Loffler F."/>
        </authorList>
    </citation>
    <scope>NUCLEOTIDE SEQUENCE</scope>
</reference>
<gene>
    <name evidence="1" type="ORF">SDC9_150206</name>
</gene>
<organism evidence="1">
    <name type="scientific">bioreactor metagenome</name>
    <dbReference type="NCBI Taxonomy" id="1076179"/>
    <lineage>
        <taxon>unclassified sequences</taxon>
        <taxon>metagenomes</taxon>
        <taxon>ecological metagenomes</taxon>
    </lineage>
</organism>
<evidence type="ECO:0008006" key="2">
    <source>
        <dbReference type="Google" id="ProtNLM"/>
    </source>
</evidence>
<sequence>MKISKATALRLWDERYGDTLWVEDFDGGLMYRDAYNDREVSAVRTFGNRYALSTQLILGLFDSQKIYCGWNLHHILPKANGGTNSKDNLLCTNIITNDEAEDKTTFWIDDRNYQVQWNNQTGLHEIFLLNPSR</sequence>
<dbReference type="CDD" id="cd00085">
    <property type="entry name" value="HNHc"/>
    <property type="match status" value="1"/>
</dbReference>
<dbReference type="InterPro" id="IPR003615">
    <property type="entry name" value="HNH_nuc"/>
</dbReference>
<comment type="caution">
    <text evidence="1">The sequence shown here is derived from an EMBL/GenBank/DDBJ whole genome shotgun (WGS) entry which is preliminary data.</text>
</comment>
<protein>
    <recommendedName>
        <fullName evidence="2">HNH nuclease domain-containing protein</fullName>
    </recommendedName>
</protein>
<dbReference type="AlphaFoldDB" id="A0A645ELU6"/>
<proteinExistence type="predicted"/>
<name>A0A645ELU6_9ZZZZ</name>
<accession>A0A645ELU6</accession>